<feature type="compositionally biased region" description="Acidic residues" evidence="6">
    <location>
        <begin position="42"/>
        <end position="56"/>
    </location>
</feature>
<evidence type="ECO:0000256" key="4">
    <source>
        <dbReference type="ARBA" id="ARBA00023242"/>
    </source>
</evidence>
<feature type="region of interest" description="Disordered" evidence="6">
    <location>
        <begin position="476"/>
        <end position="520"/>
    </location>
</feature>
<feature type="compositionally biased region" description="Acidic residues" evidence="6">
    <location>
        <begin position="1"/>
        <end position="12"/>
    </location>
</feature>
<feature type="compositionally biased region" description="Basic and acidic residues" evidence="6">
    <location>
        <begin position="133"/>
        <end position="166"/>
    </location>
</feature>
<evidence type="ECO:0000256" key="3">
    <source>
        <dbReference type="ARBA" id="ARBA00023163"/>
    </source>
</evidence>
<keyword evidence="3" id="KW-0804">Transcription</keyword>
<protein>
    <submittedName>
        <fullName evidence="8">Plus-3-domain-containing protein</fullName>
    </submittedName>
</protein>
<dbReference type="EMBL" id="KV722342">
    <property type="protein sequence ID" value="OCH94623.1"/>
    <property type="molecule type" value="Genomic_DNA"/>
</dbReference>
<reference evidence="8 9" key="1">
    <citation type="submission" date="2016-07" db="EMBL/GenBank/DDBJ databases">
        <title>Draft genome of the white-rot fungus Obba rivulosa 3A-2.</title>
        <authorList>
            <consortium name="DOE Joint Genome Institute"/>
            <person name="Miettinen O."/>
            <person name="Riley R."/>
            <person name="Acob R."/>
            <person name="Barry K."/>
            <person name="Cullen D."/>
            <person name="De Vries R."/>
            <person name="Hainaut M."/>
            <person name="Hatakka A."/>
            <person name="Henrissat B."/>
            <person name="Hilden K."/>
            <person name="Kuo R."/>
            <person name="Labutti K."/>
            <person name="Lipzen A."/>
            <person name="Makela M.R."/>
            <person name="Sandor L."/>
            <person name="Spatafora J.W."/>
            <person name="Grigoriev I.V."/>
            <person name="Hibbett D.S."/>
        </authorList>
    </citation>
    <scope>NUCLEOTIDE SEQUENCE [LARGE SCALE GENOMIC DNA]</scope>
    <source>
        <strain evidence="8 9">3A-2</strain>
    </source>
</reference>
<feature type="compositionally biased region" description="Low complexity" evidence="6">
    <location>
        <begin position="493"/>
        <end position="515"/>
    </location>
</feature>
<evidence type="ECO:0000256" key="2">
    <source>
        <dbReference type="ARBA" id="ARBA00023015"/>
    </source>
</evidence>
<dbReference type="GO" id="GO:1990269">
    <property type="term" value="F:RNA polymerase II C-terminal domain phosphoserine binding"/>
    <property type="evidence" value="ECO:0007669"/>
    <property type="project" value="TreeGrafter"/>
</dbReference>
<feature type="compositionally biased region" description="Basic and acidic residues" evidence="6">
    <location>
        <begin position="187"/>
        <end position="196"/>
    </location>
</feature>
<feature type="region of interest" description="Disordered" evidence="6">
    <location>
        <begin position="97"/>
        <end position="196"/>
    </location>
</feature>
<keyword evidence="2" id="KW-0805">Transcription regulation</keyword>
<feature type="compositionally biased region" description="Low complexity" evidence="6">
    <location>
        <begin position="457"/>
        <end position="468"/>
    </location>
</feature>
<comment type="subcellular location">
    <subcellularLocation>
        <location evidence="1">Nucleus</location>
    </subcellularLocation>
</comment>
<evidence type="ECO:0000256" key="5">
    <source>
        <dbReference type="SAM" id="Coils"/>
    </source>
</evidence>
<dbReference type="PANTHER" id="PTHR13115:SF8">
    <property type="entry name" value="RNA POLYMERASE-ASSOCIATED PROTEIN RTF1 HOMOLOG"/>
    <property type="match status" value="1"/>
</dbReference>
<dbReference type="InterPro" id="IPR036128">
    <property type="entry name" value="Plus3-like_sf"/>
</dbReference>
<dbReference type="SMART" id="SM00719">
    <property type="entry name" value="Plus3"/>
    <property type="match status" value="1"/>
</dbReference>
<feature type="domain" description="Plus3" evidence="7">
    <location>
        <begin position="209"/>
        <end position="342"/>
    </location>
</feature>
<evidence type="ECO:0000313" key="9">
    <source>
        <dbReference type="Proteomes" id="UP000250043"/>
    </source>
</evidence>
<feature type="compositionally biased region" description="Basic residues" evidence="6">
    <location>
        <begin position="22"/>
        <end position="38"/>
    </location>
</feature>
<dbReference type="Proteomes" id="UP000250043">
    <property type="component" value="Unassembled WGS sequence"/>
</dbReference>
<evidence type="ECO:0000256" key="1">
    <source>
        <dbReference type="ARBA" id="ARBA00004123"/>
    </source>
</evidence>
<dbReference type="GO" id="GO:0016593">
    <property type="term" value="C:Cdc73/Paf1 complex"/>
    <property type="evidence" value="ECO:0007669"/>
    <property type="project" value="TreeGrafter"/>
</dbReference>
<dbReference type="SUPFAM" id="SSF159042">
    <property type="entry name" value="Plus3-like"/>
    <property type="match status" value="1"/>
</dbReference>
<gene>
    <name evidence="8" type="ORF">OBBRIDRAFT_102326</name>
</gene>
<dbReference type="Pfam" id="PF03126">
    <property type="entry name" value="Plus-3"/>
    <property type="match status" value="1"/>
</dbReference>
<proteinExistence type="predicted"/>
<feature type="compositionally biased region" description="Acidic residues" evidence="6">
    <location>
        <begin position="174"/>
        <end position="183"/>
    </location>
</feature>
<evidence type="ECO:0000256" key="6">
    <source>
        <dbReference type="SAM" id="MobiDB-lite"/>
    </source>
</evidence>
<name>A0A8E2DRX7_9APHY</name>
<feature type="region of interest" description="Disordered" evidence="6">
    <location>
        <begin position="1"/>
        <end position="80"/>
    </location>
</feature>
<organism evidence="8 9">
    <name type="scientific">Obba rivulosa</name>
    <dbReference type="NCBI Taxonomy" id="1052685"/>
    <lineage>
        <taxon>Eukaryota</taxon>
        <taxon>Fungi</taxon>
        <taxon>Dikarya</taxon>
        <taxon>Basidiomycota</taxon>
        <taxon>Agaricomycotina</taxon>
        <taxon>Agaricomycetes</taxon>
        <taxon>Polyporales</taxon>
        <taxon>Gelatoporiaceae</taxon>
        <taxon>Obba</taxon>
    </lineage>
</organism>
<keyword evidence="5" id="KW-0175">Coiled coil</keyword>
<evidence type="ECO:0000313" key="8">
    <source>
        <dbReference type="EMBL" id="OCH94623.1"/>
    </source>
</evidence>
<dbReference type="AlphaFoldDB" id="A0A8E2DRX7"/>
<dbReference type="OrthoDB" id="166375at2759"/>
<dbReference type="Gene3D" id="3.90.70.200">
    <property type="entry name" value="Plus-3 domain"/>
    <property type="match status" value="1"/>
</dbReference>
<dbReference type="PROSITE" id="PS51360">
    <property type="entry name" value="PLUS3"/>
    <property type="match status" value="1"/>
</dbReference>
<feature type="coiled-coil region" evidence="5">
    <location>
        <begin position="410"/>
        <end position="448"/>
    </location>
</feature>
<evidence type="ECO:0000259" key="7">
    <source>
        <dbReference type="PROSITE" id="PS51360"/>
    </source>
</evidence>
<feature type="region of interest" description="Disordered" evidence="6">
    <location>
        <begin position="449"/>
        <end position="468"/>
    </location>
</feature>
<accession>A0A8E2DRX7</accession>
<keyword evidence="4" id="KW-0539">Nucleus</keyword>
<keyword evidence="9" id="KW-1185">Reference proteome</keyword>
<sequence>MSDTEGDIDDELLALAGETEKKRKKQRQAKSSAAKRRKADVSDSDSEQPESEEDDAANPYPLEGKYIDEEDRNRLMEMPEFDREGILAQRLEEMQRIQDQRNLDQMLKAQSGGRGGEESVSKAAKRQHAVRGATKEKTRKLDELKARRKAKDEKKRTRDMSPKREASSSPVDMDMSDDEEEDGQITKYEEQEEKERRILDKVNSREDVPSTLEDLESVRLSREMLVKHSAAPWFAEYCKGAWVRYLIGNDREGRPLYRICEILEVSQTGAKPYEINGRVYQQEIELKHGNAVRKFPMDKVSNGPFTTGEYDHLIRTLTSDRNPTPSKRQLETKRAQLLELPNKPMTESDVSAMLARKGTQNKQTATWMTMERSRLMQARTLAQRRQDYAEVAQIDAQITELQSSTPAREREEKADMLAKVNERNRKANMEAVRRAEMLEAERKRRERKMLAAGGRGTATPGTPEPGARLKPGLKAFNSRPGTPGTPALQVDATTPRSVSPLPSSLLPASTLTKPPNLNGSSNFEQAVLESVELDLGDF</sequence>
<feature type="compositionally biased region" description="Basic and acidic residues" evidence="6">
    <location>
        <begin position="65"/>
        <end position="80"/>
    </location>
</feature>
<dbReference type="PANTHER" id="PTHR13115">
    <property type="entry name" value="RNA POLYMERASE-ASSOCIATED PROTEIN RTF1 HOMOLOG"/>
    <property type="match status" value="1"/>
</dbReference>
<dbReference type="GO" id="GO:0003677">
    <property type="term" value="F:DNA binding"/>
    <property type="evidence" value="ECO:0007669"/>
    <property type="project" value="InterPro"/>
</dbReference>
<dbReference type="InterPro" id="IPR004343">
    <property type="entry name" value="Plus-3_dom"/>
</dbReference>